<accession>A0ABW7MSD9</accession>
<protein>
    <submittedName>
        <fullName evidence="1">Uncharacterized protein</fullName>
    </submittedName>
</protein>
<gene>
    <name evidence="1" type="ORF">V8G56_11235</name>
</gene>
<comment type="caution">
    <text evidence="1">The sequence shown here is derived from an EMBL/GenBank/DDBJ whole genome shotgun (WGS) entry which is preliminary data.</text>
</comment>
<sequence length="117" mass="13932">MKLIVSEINHYWVHFQAGQSKEHLIYPNIIVKCYHDDDFILQLNFYPDNKTLPDNYYDVNSKLVYLRYRLSMYANVIDLLRNEKPIYFSYSQKSNVGYVRTGKEPIGEGDNDVDFDH</sequence>
<dbReference type="Proteomes" id="UP001610104">
    <property type="component" value="Unassembled WGS sequence"/>
</dbReference>
<name>A0ABW7MSD9_9FLAO</name>
<dbReference type="EMBL" id="JBAWKC010000003">
    <property type="protein sequence ID" value="MFH6769313.1"/>
    <property type="molecule type" value="Genomic_DNA"/>
</dbReference>
<proteinExistence type="predicted"/>
<organism evidence="1 2">
    <name type="scientific">Gaetbulibacter aquiaggeris</name>
    <dbReference type="NCBI Taxonomy" id="1735373"/>
    <lineage>
        <taxon>Bacteria</taxon>
        <taxon>Pseudomonadati</taxon>
        <taxon>Bacteroidota</taxon>
        <taxon>Flavobacteriia</taxon>
        <taxon>Flavobacteriales</taxon>
        <taxon>Flavobacteriaceae</taxon>
        <taxon>Gaetbulibacter</taxon>
    </lineage>
</organism>
<keyword evidence="2" id="KW-1185">Reference proteome</keyword>
<dbReference type="RefSeq" id="WP_395438551.1">
    <property type="nucleotide sequence ID" value="NZ_JBAWKC010000003.1"/>
</dbReference>
<reference evidence="1 2" key="1">
    <citation type="submission" date="2024-02" db="EMBL/GenBank/DDBJ databases">
        <title>A Gaetbulibacter species isolated from tidal flats and genomic insights of their niches.</title>
        <authorList>
            <person name="Ye Y."/>
        </authorList>
    </citation>
    <scope>NUCLEOTIDE SEQUENCE [LARGE SCALE GENOMIC DNA]</scope>
    <source>
        <strain evidence="1 2">KEM-8</strain>
    </source>
</reference>
<evidence type="ECO:0000313" key="2">
    <source>
        <dbReference type="Proteomes" id="UP001610104"/>
    </source>
</evidence>
<evidence type="ECO:0000313" key="1">
    <source>
        <dbReference type="EMBL" id="MFH6769313.1"/>
    </source>
</evidence>